<dbReference type="GO" id="GO:0008360">
    <property type="term" value="P:regulation of cell shape"/>
    <property type="evidence" value="ECO:0007669"/>
    <property type="project" value="UniProtKB-KW"/>
</dbReference>
<evidence type="ECO:0000256" key="4">
    <source>
        <dbReference type="ARBA" id="ARBA00022960"/>
    </source>
</evidence>
<keyword evidence="3" id="KW-0519">Myristate</keyword>
<evidence type="ECO:0000256" key="9">
    <source>
        <dbReference type="ARBA" id="ARBA00070666"/>
    </source>
</evidence>
<name>A0A8D1E2N8_PIG</name>
<organism evidence="12 13">
    <name type="scientific">Sus scrofa</name>
    <name type="common">Pig</name>
    <dbReference type="NCBI Taxonomy" id="9823"/>
    <lineage>
        <taxon>Eukaryota</taxon>
        <taxon>Metazoa</taxon>
        <taxon>Chordata</taxon>
        <taxon>Craniata</taxon>
        <taxon>Vertebrata</taxon>
        <taxon>Euteleostomi</taxon>
        <taxon>Mammalia</taxon>
        <taxon>Eutheria</taxon>
        <taxon>Laurasiatheria</taxon>
        <taxon>Artiodactyla</taxon>
        <taxon>Suina</taxon>
        <taxon>Suidae</taxon>
        <taxon>Sus</taxon>
    </lineage>
</organism>
<dbReference type="InterPro" id="IPR002931">
    <property type="entry name" value="Transglutaminase-like"/>
</dbReference>
<proteinExistence type="inferred from homology"/>
<dbReference type="SMART" id="SM00460">
    <property type="entry name" value="TGc"/>
    <property type="match status" value="1"/>
</dbReference>
<dbReference type="SUPFAM" id="SSF49309">
    <property type="entry name" value="Transglutaminase, two C-terminal domains"/>
    <property type="match status" value="2"/>
</dbReference>
<evidence type="ECO:0000313" key="12">
    <source>
        <dbReference type="Ensembl" id="ENSSSCP00040016085.1"/>
    </source>
</evidence>
<dbReference type="Pfam" id="PF01841">
    <property type="entry name" value="Transglut_core"/>
    <property type="match status" value="1"/>
</dbReference>
<dbReference type="FunFam" id="2.60.40.10:FF:001480">
    <property type="entry name" value="Erythrocyte membrane protein band 4.2"/>
    <property type="match status" value="1"/>
</dbReference>
<dbReference type="InterPro" id="IPR001102">
    <property type="entry name" value="Transglutaminase_N"/>
</dbReference>
<keyword evidence="3" id="KW-0449">Lipoprotein</keyword>
<keyword evidence="5" id="KW-0265">Erythrocyte maturation</keyword>
<dbReference type="Gene3D" id="3.90.260.10">
    <property type="entry name" value="Transglutaminase-like"/>
    <property type="match status" value="1"/>
</dbReference>
<dbReference type="Ensembl" id="ENSSSCT00040038486.1">
    <property type="protein sequence ID" value="ENSSSCP00040016085.1"/>
    <property type="gene ID" value="ENSSSCG00040028288.1"/>
</dbReference>
<evidence type="ECO:0000256" key="5">
    <source>
        <dbReference type="ARBA" id="ARBA00023057"/>
    </source>
</evidence>
<protein>
    <recommendedName>
        <fullName evidence="9">Protein 4.2</fullName>
    </recommendedName>
    <alternativeName>
        <fullName evidence="10">Erythrocyte membrane protein band 4.2</fullName>
    </alternativeName>
</protein>
<accession>A0A8D1E2N8</accession>
<dbReference type="InterPro" id="IPR038765">
    <property type="entry name" value="Papain-like_cys_pep_sf"/>
</dbReference>
<evidence type="ECO:0000256" key="2">
    <source>
        <dbReference type="ARBA" id="ARBA00005968"/>
    </source>
</evidence>
<dbReference type="PANTHER" id="PTHR11590:SF44">
    <property type="entry name" value="PROTEIN 4.2"/>
    <property type="match status" value="1"/>
</dbReference>
<dbReference type="InterPro" id="IPR014756">
    <property type="entry name" value="Ig_E-set"/>
</dbReference>
<dbReference type="GO" id="GO:0003810">
    <property type="term" value="F:protein-glutamine gamma-glutamyltransferase activity"/>
    <property type="evidence" value="ECO:0007669"/>
    <property type="project" value="InterPro"/>
</dbReference>
<comment type="subcellular location">
    <subcellularLocation>
        <location evidence="1">Cytoplasm</location>
        <location evidence="1">Cytoskeleton</location>
    </subcellularLocation>
</comment>
<dbReference type="GO" id="GO:0016020">
    <property type="term" value="C:membrane"/>
    <property type="evidence" value="ECO:0007669"/>
    <property type="project" value="UniProtKB-ARBA"/>
</dbReference>
<dbReference type="FunFam" id="2.60.40.10:FF:000090">
    <property type="entry name" value="Protein-glutamine gamma-glutamyltransferase 2"/>
    <property type="match status" value="1"/>
</dbReference>
<dbReference type="FunFam" id="2.60.40.10:FF:001404">
    <property type="entry name" value="Erythrocyte membrane protein band 4.2"/>
    <property type="match status" value="1"/>
</dbReference>
<dbReference type="InterPro" id="IPR023608">
    <property type="entry name" value="Transglutaminase_animal"/>
</dbReference>
<dbReference type="SUPFAM" id="SSF81296">
    <property type="entry name" value="E set domains"/>
    <property type="match status" value="1"/>
</dbReference>
<keyword evidence="4" id="KW-0133">Cell shape</keyword>
<evidence type="ECO:0000313" key="13">
    <source>
        <dbReference type="Proteomes" id="UP000694722"/>
    </source>
</evidence>
<dbReference type="InterPro" id="IPR008958">
    <property type="entry name" value="Transglutaminase_C"/>
</dbReference>
<evidence type="ECO:0000256" key="10">
    <source>
        <dbReference type="ARBA" id="ARBA00079028"/>
    </source>
</evidence>
<dbReference type="GO" id="GO:0071944">
    <property type="term" value="C:cell periphery"/>
    <property type="evidence" value="ECO:0007669"/>
    <property type="project" value="UniProtKB-ARBA"/>
</dbReference>
<dbReference type="Pfam" id="PF00868">
    <property type="entry name" value="Transglut_N"/>
    <property type="match status" value="1"/>
</dbReference>
<dbReference type="GO" id="GO:0005856">
    <property type="term" value="C:cytoskeleton"/>
    <property type="evidence" value="ECO:0007669"/>
    <property type="project" value="UniProtKB-SubCell"/>
</dbReference>
<dbReference type="PIRSF" id="PIRSF000459">
    <property type="entry name" value="TGM_EBP42"/>
    <property type="match status" value="1"/>
</dbReference>
<dbReference type="PANTHER" id="PTHR11590">
    <property type="entry name" value="PROTEIN-GLUTAMINE GAMMA-GLUTAMYLTRANSFERASE"/>
    <property type="match status" value="1"/>
</dbReference>
<evidence type="ECO:0000256" key="6">
    <source>
        <dbReference type="ARBA" id="ARBA00023212"/>
    </source>
</evidence>
<dbReference type="InterPro" id="IPR013783">
    <property type="entry name" value="Ig-like_fold"/>
</dbReference>
<dbReference type="GO" id="GO:0043249">
    <property type="term" value="P:erythrocyte maturation"/>
    <property type="evidence" value="ECO:0007669"/>
    <property type="project" value="UniProtKB-KW"/>
</dbReference>
<dbReference type="AlphaFoldDB" id="A0A8D1E2N8"/>
<comment type="function">
    <text evidence="7">Component of the ankyrin-1 complex, a multiprotein complex involved in the stability and shape of the erythrocyte membrane.</text>
</comment>
<dbReference type="InterPro" id="IPR036985">
    <property type="entry name" value="Transglutaminase-like_sf"/>
</dbReference>
<evidence type="ECO:0000256" key="7">
    <source>
        <dbReference type="ARBA" id="ARBA00055437"/>
    </source>
</evidence>
<evidence type="ECO:0000256" key="1">
    <source>
        <dbReference type="ARBA" id="ARBA00004245"/>
    </source>
</evidence>
<evidence type="ECO:0000256" key="3">
    <source>
        <dbReference type="ARBA" id="ARBA00022707"/>
    </source>
</evidence>
<dbReference type="Proteomes" id="UP000694722">
    <property type="component" value="Unplaced"/>
</dbReference>
<comment type="subunit">
    <text evidence="8">Component of the ankyrin-1 complex in the erythrocyte, composed of ANK1, RHCE, RHAG, SLC4A1, EPB42, GYPA, GYPB and AQP1. Interacts with SLC4A1 (via the cytoplasmic domain); this interaction is mediated by the SLC4A1 Band 3-I dimer. Interacts with ANK1 (via ANK 1-13 repeats). Interacts with AQP1 (via the C-terminal).</text>
</comment>
<evidence type="ECO:0000259" key="11">
    <source>
        <dbReference type="SMART" id="SM00460"/>
    </source>
</evidence>
<dbReference type="InterPro" id="IPR050779">
    <property type="entry name" value="Transglutaminase"/>
</dbReference>
<sequence>MGQGLGIKCCDFQAARNNAEHHTQDISSQRLTVRRGQPFTISLHFQAPVHTFLSTMKKIVLVAQTGEQPSQDNRTQATFSISSLGDAKSWSARVKERDDQSWTISVTTPADAVIGHYSLLLQASGREQCLGQFTLLFNPWSQEDAVFLGNKAQCSEYVLNQNGLIFTGTADCIEAMPWDFGQFEEDVIDLSLKLLSVNKQVEEWGDPVHVAHTLGTLLQVLKEKSVLPTSQIQTAQEKALLYKRRGSAPILRQWLTGLGRPVYESQAWVLAAVTCTVLRGLGIPARVVTTFTSAQGTGGSLLVDEFYSKEGLQNGEGQRGRIWIFQTSTECWMKRPALPQGYDGWQILHPSAPSGVRGSPKEKKVLEKVWKNRRKHGKVRDVYPPSLETGDPLYFFLEAPSSLPLGGDARISVNLINPNDYEKEVKLALGLQAVYYNGVLAATLWKDQFLLTVEANSAKKRHSFLSFSNFEQNPPENTLLRLTAMATHSTLTCFDQKDIAICRPQLAIEMPETAVQHQPLTASVSIHNTLDAPLNDCVISIFGRGLIYREKSYRLSSVQPGRTVCTKLQFTPMHVGLQRLTVEMDCNMFQNLTNFRSITVVAPEPPA</sequence>
<feature type="domain" description="Transglutaminase-like" evidence="11">
    <location>
        <begin position="259"/>
        <end position="352"/>
    </location>
</feature>
<keyword evidence="6" id="KW-0963">Cytoplasm</keyword>
<keyword evidence="6" id="KW-0206">Cytoskeleton</keyword>
<dbReference type="Gene3D" id="2.60.40.10">
    <property type="entry name" value="Immunoglobulins"/>
    <property type="match status" value="3"/>
</dbReference>
<dbReference type="Pfam" id="PF00927">
    <property type="entry name" value="Transglut_C"/>
    <property type="match status" value="2"/>
</dbReference>
<evidence type="ECO:0000256" key="8">
    <source>
        <dbReference type="ARBA" id="ARBA00064583"/>
    </source>
</evidence>
<reference evidence="12" key="1">
    <citation type="submission" date="2025-08" db="UniProtKB">
        <authorList>
            <consortium name="Ensembl"/>
        </authorList>
    </citation>
    <scope>IDENTIFICATION</scope>
</reference>
<dbReference type="SUPFAM" id="SSF54001">
    <property type="entry name" value="Cysteine proteinases"/>
    <property type="match status" value="1"/>
</dbReference>
<dbReference type="InterPro" id="IPR036238">
    <property type="entry name" value="Transglutaminase_C_sf"/>
</dbReference>
<comment type="similarity">
    <text evidence="2">Belongs to the transglutaminase superfamily. Transglutaminase family.</text>
</comment>